<organism evidence="1 2">
    <name type="scientific">Mycena pura</name>
    <dbReference type="NCBI Taxonomy" id="153505"/>
    <lineage>
        <taxon>Eukaryota</taxon>
        <taxon>Fungi</taxon>
        <taxon>Dikarya</taxon>
        <taxon>Basidiomycota</taxon>
        <taxon>Agaricomycotina</taxon>
        <taxon>Agaricomycetes</taxon>
        <taxon>Agaricomycetidae</taxon>
        <taxon>Agaricales</taxon>
        <taxon>Marasmiineae</taxon>
        <taxon>Mycenaceae</taxon>
        <taxon>Mycena</taxon>
    </lineage>
</organism>
<reference evidence="1" key="1">
    <citation type="submission" date="2023-03" db="EMBL/GenBank/DDBJ databases">
        <title>Massive genome expansion in bonnet fungi (Mycena s.s.) driven by repeated elements and novel gene families across ecological guilds.</title>
        <authorList>
            <consortium name="Lawrence Berkeley National Laboratory"/>
            <person name="Harder C.B."/>
            <person name="Miyauchi S."/>
            <person name="Viragh M."/>
            <person name="Kuo A."/>
            <person name="Thoen E."/>
            <person name="Andreopoulos B."/>
            <person name="Lu D."/>
            <person name="Skrede I."/>
            <person name="Drula E."/>
            <person name="Henrissat B."/>
            <person name="Morin E."/>
            <person name="Kohler A."/>
            <person name="Barry K."/>
            <person name="LaButti K."/>
            <person name="Morin E."/>
            <person name="Salamov A."/>
            <person name="Lipzen A."/>
            <person name="Mereny Z."/>
            <person name="Hegedus B."/>
            <person name="Baldrian P."/>
            <person name="Stursova M."/>
            <person name="Weitz H."/>
            <person name="Taylor A."/>
            <person name="Grigoriev I.V."/>
            <person name="Nagy L.G."/>
            <person name="Martin F."/>
            <person name="Kauserud H."/>
        </authorList>
    </citation>
    <scope>NUCLEOTIDE SEQUENCE</scope>
    <source>
        <strain evidence="1">9144</strain>
    </source>
</reference>
<dbReference type="AlphaFoldDB" id="A0AAD6YBB9"/>
<keyword evidence="2" id="KW-1185">Reference proteome</keyword>
<dbReference type="Pfam" id="PF18759">
    <property type="entry name" value="Plavaka"/>
    <property type="match status" value="1"/>
</dbReference>
<sequence>MFWYRDPNVVIKNLLDNLDFTGVFDTAPCVEFNAEGKRRWSHFMPANFNMTPCAFDRLNSNKIWAEDQALCDRKYDNDAEFRTFNLKIQLSHVLLAVILSTLKQAAAPNEAAVKRLSKRH</sequence>
<comment type="caution">
    <text evidence="1">The sequence shown here is derived from an EMBL/GenBank/DDBJ whole genome shotgun (WGS) entry which is preliminary data.</text>
</comment>
<gene>
    <name evidence="1" type="ORF">GGX14DRAFT_652005</name>
</gene>
<dbReference type="Proteomes" id="UP001219525">
    <property type="component" value="Unassembled WGS sequence"/>
</dbReference>
<name>A0AAD6YBB9_9AGAR</name>
<dbReference type="InterPro" id="IPR041078">
    <property type="entry name" value="Plavaka"/>
</dbReference>
<accession>A0AAD6YBB9</accession>
<evidence type="ECO:0000313" key="1">
    <source>
        <dbReference type="EMBL" id="KAJ7203666.1"/>
    </source>
</evidence>
<protein>
    <submittedName>
        <fullName evidence="1">Uncharacterized protein</fullName>
    </submittedName>
</protein>
<proteinExistence type="predicted"/>
<evidence type="ECO:0000313" key="2">
    <source>
        <dbReference type="Proteomes" id="UP001219525"/>
    </source>
</evidence>
<dbReference type="EMBL" id="JARJCW010000050">
    <property type="protein sequence ID" value="KAJ7203666.1"/>
    <property type="molecule type" value="Genomic_DNA"/>
</dbReference>